<feature type="transmembrane region" description="Helical" evidence="6">
    <location>
        <begin position="611"/>
        <end position="631"/>
    </location>
</feature>
<organism evidence="8 9">
    <name type="scientific">Limnoglobus roseus</name>
    <dbReference type="NCBI Taxonomy" id="2598579"/>
    <lineage>
        <taxon>Bacteria</taxon>
        <taxon>Pseudomonadati</taxon>
        <taxon>Planctomycetota</taxon>
        <taxon>Planctomycetia</taxon>
        <taxon>Gemmatales</taxon>
        <taxon>Gemmataceae</taxon>
        <taxon>Limnoglobus</taxon>
    </lineage>
</organism>
<evidence type="ECO:0000259" key="7">
    <source>
        <dbReference type="PROSITE" id="PS51006"/>
    </source>
</evidence>
<evidence type="ECO:0000313" key="8">
    <source>
        <dbReference type="EMBL" id="QEL13666.1"/>
    </source>
</evidence>
<evidence type="ECO:0000256" key="3">
    <source>
        <dbReference type="ARBA" id="ARBA00023115"/>
    </source>
</evidence>
<feature type="transmembrane region" description="Helical" evidence="6">
    <location>
        <begin position="671"/>
        <end position="690"/>
    </location>
</feature>
<dbReference type="CDD" id="cd02440">
    <property type="entry name" value="AdoMet_MTases"/>
    <property type="match status" value="1"/>
</dbReference>
<evidence type="ECO:0000256" key="6">
    <source>
        <dbReference type="SAM" id="Phobius"/>
    </source>
</evidence>
<feature type="transmembrane region" description="Helical" evidence="6">
    <location>
        <begin position="89"/>
        <end position="112"/>
    </location>
</feature>
<evidence type="ECO:0000256" key="5">
    <source>
        <dbReference type="SAM" id="MobiDB-lite"/>
    </source>
</evidence>
<dbReference type="SUPFAM" id="SSF53335">
    <property type="entry name" value="S-adenosyl-L-methionine-dependent methyltransferases"/>
    <property type="match status" value="1"/>
</dbReference>
<dbReference type="OrthoDB" id="7510320at2"/>
<dbReference type="PROSITE" id="PS51006">
    <property type="entry name" value="PABS_2"/>
    <property type="match status" value="1"/>
</dbReference>
<feature type="transmembrane region" description="Helical" evidence="6">
    <location>
        <begin position="175"/>
        <end position="193"/>
    </location>
</feature>
<reference evidence="9" key="1">
    <citation type="submission" date="2019-08" db="EMBL/GenBank/DDBJ databases">
        <title>Limnoglobus roseus gen. nov., sp. nov., a novel freshwater planctomycete with a giant genome from the family Gemmataceae.</title>
        <authorList>
            <person name="Kulichevskaya I.S."/>
            <person name="Naumoff D.G."/>
            <person name="Miroshnikov K."/>
            <person name="Ivanova A."/>
            <person name="Philippov D.A."/>
            <person name="Hakobyan A."/>
            <person name="Rijpstra I.C."/>
            <person name="Sinninghe Damste J.S."/>
            <person name="Liesack W."/>
            <person name="Dedysh S.N."/>
        </authorList>
    </citation>
    <scope>NUCLEOTIDE SEQUENCE [LARGE SCALE GENOMIC DNA]</scope>
    <source>
        <strain evidence="9">PX52</strain>
    </source>
</reference>
<feature type="transmembrane region" description="Helical" evidence="6">
    <location>
        <begin position="199"/>
        <end position="218"/>
    </location>
</feature>
<evidence type="ECO:0000256" key="1">
    <source>
        <dbReference type="ARBA" id="ARBA00007867"/>
    </source>
</evidence>
<accession>A0A5C1A6Q2</accession>
<feature type="transmembrane region" description="Helical" evidence="6">
    <location>
        <begin position="549"/>
        <end position="566"/>
    </location>
</feature>
<keyword evidence="6" id="KW-0812">Transmembrane</keyword>
<dbReference type="Pfam" id="PF01564">
    <property type="entry name" value="Spermine_synth"/>
    <property type="match status" value="1"/>
</dbReference>
<protein>
    <submittedName>
        <fullName evidence="8">Polyamine aminopropyltransferase</fullName>
        <ecNumber evidence="8">2.5.1.104</ecNumber>
    </submittedName>
</protein>
<dbReference type="InterPro" id="IPR030374">
    <property type="entry name" value="PABS"/>
</dbReference>
<evidence type="ECO:0000256" key="4">
    <source>
        <dbReference type="PROSITE-ProRule" id="PRU00354"/>
    </source>
</evidence>
<gene>
    <name evidence="8" type="primary">speE</name>
    <name evidence="8" type="ORF">PX52LOC_00524</name>
</gene>
<evidence type="ECO:0000313" key="9">
    <source>
        <dbReference type="Proteomes" id="UP000324974"/>
    </source>
</evidence>
<keyword evidence="6" id="KW-1133">Transmembrane helix</keyword>
<feature type="transmembrane region" description="Helical" evidence="6">
    <location>
        <begin position="643"/>
        <end position="665"/>
    </location>
</feature>
<keyword evidence="9" id="KW-1185">Reference proteome</keyword>
<keyword evidence="6" id="KW-0472">Membrane</keyword>
<dbReference type="AlphaFoldDB" id="A0A5C1A6Q2"/>
<dbReference type="RefSeq" id="WP_149108620.1">
    <property type="nucleotide sequence ID" value="NZ_CP042425.1"/>
</dbReference>
<keyword evidence="3 4" id="KW-0620">Polyamine biosynthesis</keyword>
<feature type="region of interest" description="Disordered" evidence="5">
    <location>
        <begin position="1"/>
        <end position="20"/>
    </location>
</feature>
<evidence type="ECO:0000256" key="2">
    <source>
        <dbReference type="ARBA" id="ARBA00022679"/>
    </source>
</evidence>
<feature type="transmembrane region" description="Helical" evidence="6">
    <location>
        <begin position="225"/>
        <end position="243"/>
    </location>
</feature>
<keyword evidence="2 4" id="KW-0808">Transferase</keyword>
<feature type="transmembrane region" description="Helical" evidence="6">
    <location>
        <begin position="725"/>
        <end position="742"/>
    </location>
</feature>
<name>A0A5C1A6Q2_9BACT</name>
<dbReference type="InterPro" id="IPR029063">
    <property type="entry name" value="SAM-dependent_MTases_sf"/>
</dbReference>
<dbReference type="PANTHER" id="PTHR43317">
    <property type="entry name" value="THERMOSPERMINE SYNTHASE ACAULIS5"/>
    <property type="match status" value="1"/>
</dbReference>
<dbReference type="GO" id="GO:0016740">
    <property type="term" value="F:transferase activity"/>
    <property type="evidence" value="ECO:0007669"/>
    <property type="project" value="UniProtKB-UniRule"/>
</dbReference>
<comment type="similarity">
    <text evidence="1">Belongs to the spermidine/spermine synthase family.</text>
</comment>
<feature type="transmembrane region" description="Helical" evidence="6">
    <location>
        <begin position="132"/>
        <end position="154"/>
    </location>
</feature>
<dbReference type="PANTHER" id="PTHR43317:SF1">
    <property type="entry name" value="THERMOSPERMINE SYNTHASE ACAULIS5"/>
    <property type="match status" value="1"/>
</dbReference>
<comment type="caution">
    <text evidence="4">Lacks conserved residue(s) required for the propagation of feature annotation.</text>
</comment>
<dbReference type="KEGG" id="lrs:PX52LOC_00524"/>
<dbReference type="Gene3D" id="3.40.50.150">
    <property type="entry name" value="Vaccinia Virus protein VP39"/>
    <property type="match status" value="1"/>
</dbReference>
<feature type="compositionally biased region" description="Polar residues" evidence="5">
    <location>
        <begin position="1"/>
        <end position="16"/>
    </location>
</feature>
<proteinExistence type="inferred from homology"/>
<feature type="transmembrane region" description="Helical" evidence="6">
    <location>
        <begin position="32"/>
        <end position="50"/>
    </location>
</feature>
<dbReference type="EC" id="2.5.1.104" evidence="8"/>
<dbReference type="Proteomes" id="UP000324974">
    <property type="component" value="Chromosome"/>
</dbReference>
<dbReference type="GO" id="GO:0006596">
    <property type="term" value="P:polyamine biosynthetic process"/>
    <property type="evidence" value="ECO:0007669"/>
    <property type="project" value="UniProtKB-UniRule"/>
</dbReference>
<dbReference type="EMBL" id="CP042425">
    <property type="protein sequence ID" value="QEL13666.1"/>
    <property type="molecule type" value="Genomic_DNA"/>
</dbReference>
<feature type="domain" description="PABS" evidence="7">
    <location>
        <begin position="357"/>
        <end position="496"/>
    </location>
</feature>
<sequence>MELLTDTQSPSLTTTPMPRGVSKPATGKTFELFLISVVGLFLELMLIRWVTTEIRIFAYLQNTVLVVCFLGLGMGCWDCRKVFALRNVLVPLSVLAGLLAFPPTRIGLGKAITDLLSGSTGLTIWSGDEMSGVAAVVGGAIGLGITLLLMRLLWAIFVPVGQLLGSLLADHPRTLWAYSVNVAGSLVGIWLFVACSAFGLPPVAWFGVFALGAAYWVGSGGKSKVTDALLLTFVVGCGLLAGYEPGWQETRWSPYQKLAVFDYQKPEPTVWAKFGGERLPHLADIGTYMIGVNNVGYQSTIDLRPAVVAANPDSYPPEQRGFSQYDVPPKLHPHPKTALVVGAGSGNDVAGMLRNGIERVVAVEIDPQIIAFGRRLHPEKPYDDPRVVVVNDDARSYFATTQEKFDVIAFGLLDSHTTTAMTNARLDHYVYTLESLTHAKTLLNPGGVALLSFEAQKPYIVDRMARTLTAAFGREPMTFRVPTNGFGWGGVMFVAGDQEAAKAQVAADPRFTTLMAAWQADMPARSATATEMATDDWPYIYLEHRQIPPLYFLLALALGVLFWLGLRERTAPHILRGWERSQTHFFLLGAAFMLLEVQNISKAAVVLGNTWVVSAVIISGILIMILLANALAGWAKKLPAGPVYAALIGTCLGLYFLDLSQFGFLPYWQKAAVVGLLTSLPMLFSGIVFMRSFEKAERKDEALGANLFGSLAGGLLQTVTFVTGIKALLLIVAGLYLLAVLAKPRAKAKA</sequence>
<feature type="transmembrane region" description="Helical" evidence="6">
    <location>
        <begin position="56"/>
        <end position="77"/>
    </location>
</feature>